<feature type="non-terminal residue" evidence="1">
    <location>
        <position position="109"/>
    </location>
</feature>
<gene>
    <name evidence="1" type="ORF">Ciccas_014280</name>
</gene>
<dbReference type="Proteomes" id="UP001626550">
    <property type="component" value="Unassembled WGS sequence"/>
</dbReference>
<proteinExistence type="predicted"/>
<evidence type="ECO:0000313" key="2">
    <source>
        <dbReference type="Proteomes" id="UP001626550"/>
    </source>
</evidence>
<feature type="non-terminal residue" evidence="1">
    <location>
        <position position="1"/>
    </location>
</feature>
<protein>
    <submittedName>
        <fullName evidence="1">Uncharacterized protein</fullName>
    </submittedName>
</protein>
<reference evidence="1 2" key="1">
    <citation type="submission" date="2024-11" db="EMBL/GenBank/DDBJ databases">
        <title>Adaptive evolution of stress response genes in parasites aligns with host niche diversity.</title>
        <authorList>
            <person name="Hahn C."/>
            <person name="Resl P."/>
        </authorList>
    </citation>
    <scope>NUCLEOTIDE SEQUENCE [LARGE SCALE GENOMIC DNA]</scope>
    <source>
        <strain evidence="1">EGGRZ-B1_66</strain>
        <tissue evidence="1">Body</tissue>
    </source>
</reference>
<evidence type="ECO:0000313" key="1">
    <source>
        <dbReference type="EMBL" id="KAL3307213.1"/>
    </source>
</evidence>
<sequence length="109" mass="11624">SDGTTRQFATGPDPSFCTNYFDLMEGPISLCMSVVDSLSQQNDTCFATFSLLMPSNDALASTINNLASDPSLLDNMSNTGKLDSKGVQFLIFIAGAINKAQENDNSDAQ</sequence>
<accession>A0ABD2PJM1</accession>
<keyword evidence="2" id="KW-1185">Reference proteome</keyword>
<comment type="caution">
    <text evidence="1">The sequence shown here is derived from an EMBL/GenBank/DDBJ whole genome shotgun (WGS) entry which is preliminary data.</text>
</comment>
<dbReference type="AlphaFoldDB" id="A0ABD2PJM1"/>
<name>A0ABD2PJM1_9PLAT</name>
<dbReference type="EMBL" id="JBJKFK010007962">
    <property type="protein sequence ID" value="KAL3307213.1"/>
    <property type="molecule type" value="Genomic_DNA"/>
</dbReference>
<organism evidence="1 2">
    <name type="scientific">Cichlidogyrus casuarinus</name>
    <dbReference type="NCBI Taxonomy" id="1844966"/>
    <lineage>
        <taxon>Eukaryota</taxon>
        <taxon>Metazoa</taxon>
        <taxon>Spiralia</taxon>
        <taxon>Lophotrochozoa</taxon>
        <taxon>Platyhelminthes</taxon>
        <taxon>Monogenea</taxon>
        <taxon>Monopisthocotylea</taxon>
        <taxon>Dactylogyridea</taxon>
        <taxon>Ancyrocephalidae</taxon>
        <taxon>Cichlidogyrus</taxon>
    </lineage>
</organism>